<dbReference type="AlphaFoldDB" id="A0A934MYU9"/>
<dbReference type="GO" id="GO:0006352">
    <property type="term" value="P:DNA-templated transcription initiation"/>
    <property type="evidence" value="ECO:0007669"/>
    <property type="project" value="InterPro"/>
</dbReference>
<dbReference type="PANTHER" id="PTHR43133:SF62">
    <property type="entry name" value="RNA POLYMERASE SIGMA FACTOR SIGZ"/>
    <property type="match status" value="1"/>
</dbReference>
<dbReference type="SUPFAM" id="SSF88659">
    <property type="entry name" value="Sigma3 and sigma4 domains of RNA polymerase sigma factors"/>
    <property type="match status" value="1"/>
</dbReference>
<dbReference type="Gene3D" id="1.10.1740.10">
    <property type="match status" value="1"/>
</dbReference>
<keyword evidence="2" id="KW-0805">Transcription regulation</keyword>
<dbReference type="InterPro" id="IPR014284">
    <property type="entry name" value="RNA_pol_sigma-70_dom"/>
</dbReference>
<reference evidence="7 8" key="1">
    <citation type="submission" date="2020-10" db="EMBL/GenBank/DDBJ databases">
        <title>Ca. Dormibacterota MAGs.</title>
        <authorList>
            <person name="Montgomery K."/>
        </authorList>
    </citation>
    <scope>NUCLEOTIDE SEQUENCE [LARGE SCALE GENOMIC DNA]</scope>
    <source>
        <strain evidence="7">SC8812_S17_18</strain>
    </source>
</reference>
<dbReference type="InterPro" id="IPR039425">
    <property type="entry name" value="RNA_pol_sigma-70-like"/>
</dbReference>
<comment type="caution">
    <text evidence="7">The sequence shown here is derived from an EMBL/GenBank/DDBJ whole genome shotgun (WGS) entry which is preliminary data.</text>
</comment>
<dbReference type="GO" id="GO:0016987">
    <property type="term" value="F:sigma factor activity"/>
    <property type="evidence" value="ECO:0007669"/>
    <property type="project" value="UniProtKB-KW"/>
</dbReference>
<evidence type="ECO:0000256" key="1">
    <source>
        <dbReference type="ARBA" id="ARBA00010641"/>
    </source>
</evidence>
<dbReference type="InterPro" id="IPR013324">
    <property type="entry name" value="RNA_pol_sigma_r3/r4-like"/>
</dbReference>
<organism evidence="7 8">
    <name type="scientific">Candidatus Aeolococcus gillhamiae</name>
    <dbReference type="NCBI Taxonomy" id="3127015"/>
    <lineage>
        <taxon>Bacteria</taxon>
        <taxon>Bacillati</taxon>
        <taxon>Candidatus Dormiibacterota</taxon>
        <taxon>Candidatus Dormibacteria</taxon>
        <taxon>Candidatus Aeolococcales</taxon>
        <taxon>Candidatus Aeolococcaceae</taxon>
        <taxon>Candidatus Aeolococcus</taxon>
    </lineage>
</organism>
<feature type="domain" description="RNA polymerase sigma-70 region 2" evidence="5">
    <location>
        <begin position="30"/>
        <end position="97"/>
    </location>
</feature>
<dbReference type="Gene3D" id="1.10.10.10">
    <property type="entry name" value="Winged helix-like DNA-binding domain superfamily/Winged helix DNA-binding domain"/>
    <property type="match status" value="1"/>
</dbReference>
<dbReference type="Pfam" id="PF04542">
    <property type="entry name" value="Sigma70_r2"/>
    <property type="match status" value="1"/>
</dbReference>
<dbReference type="InterPro" id="IPR013325">
    <property type="entry name" value="RNA_pol_sigma_r2"/>
</dbReference>
<gene>
    <name evidence="7" type="ORF">JF886_03795</name>
</gene>
<accession>A0A934MYU9</accession>
<dbReference type="GO" id="GO:0003677">
    <property type="term" value="F:DNA binding"/>
    <property type="evidence" value="ECO:0007669"/>
    <property type="project" value="InterPro"/>
</dbReference>
<evidence type="ECO:0000256" key="3">
    <source>
        <dbReference type="ARBA" id="ARBA00023082"/>
    </source>
</evidence>
<keyword evidence="4" id="KW-0804">Transcription</keyword>
<evidence type="ECO:0000259" key="5">
    <source>
        <dbReference type="Pfam" id="PF04542"/>
    </source>
</evidence>
<dbReference type="RefSeq" id="WP_337309782.1">
    <property type="nucleotide sequence ID" value="NZ_JAEKNS010000044.1"/>
</dbReference>
<evidence type="ECO:0000256" key="2">
    <source>
        <dbReference type="ARBA" id="ARBA00023015"/>
    </source>
</evidence>
<comment type="similarity">
    <text evidence="1">Belongs to the sigma-70 factor family. ECF subfamily.</text>
</comment>
<evidence type="ECO:0000313" key="8">
    <source>
        <dbReference type="Proteomes" id="UP000606991"/>
    </source>
</evidence>
<evidence type="ECO:0000313" key="7">
    <source>
        <dbReference type="EMBL" id="MBJ7593975.1"/>
    </source>
</evidence>
<dbReference type="EMBL" id="JAEKNS010000044">
    <property type="protein sequence ID" value="MBJ7593975.1"/>
    <property type="molecule type" value="Genomic_DNA"/>
</dbReference>
<dbReference type="InterPro" id="IPR013249">
    <property type="entry name" value="RNA_pol_sigma70_r4_t2"/>
</dbReference>
<keyword evidence="3" id="KW-0731">Sigma factor</keyword>
<dbReference type="Pfam" id="PF08281">
    <property type="entry name" value="Sigma70_r4_2"/>
    <property type="match status" value="1"/>
</dbReference>
<dbReference type="SUPFAM" id="SSF88946">
    <property type="entry name" value="Sigma2 domain of RNA polymerase sigma factors"/>
    <property type="match status" value="1"/>
</dbReference>
<sequence length="195" mass="22055">MGDAAPRNGDSDAALWEAMTRGDHGALEVLYDRHAHPVYSICLRVLSEPSLAEDTVQEVFLGLWRRRHGFDAARGSFGVWIATVARNRSIDCLRARRGRAGGETELTTEFPDGRVRNDPWYQVAEELDRNSVHEAMATLPRAQRQVIELGYWDGLTHSEISDRLHLPLGTVKTRMRLGLEKLYSFLEARGNRPCQ</sequence>
<feature type="domain" description="RNA polymerase sigma factor 70 region 4 type 2" evidence="6">
    <location>
        <begin position="130"/>
        <end position="182"/>
    </location>
</feature>
<proteinExistence type="inferred from homology"/>
<name>A0A934MYU9_9BACT</name>
<dbReference type="InterPro" id="IPR036388">
    <property type="entry name" value="WH-like_DNA-bd_sf"/>
</dbReference>
<dbReference type="CDD" id="cd06171">
    <property type="entry name" value="Sigma70_r4"/>
    <property type="match status" value="1"/>
</dbReference>
<evidence type="ECO:0000256" key="4">
    <source>
        <dbReference type="ARBA" id="ARBA00023163"/>
    </source>
</evidence>
<evidence type="ECO:0000259" key="6">
    <source>
        <dbReference type="Pfam" id="PF08281"/>
    </source>
</evidence>
<dbReference type="InterPro" id="IPR007627">
    <property type="entry name" value="RNA_pol_sigma70_r2"/>
</dbReference>
<dbReference type="Proteomes" id="UP000606991">
    <property type="component" value="Unassembled WGS sequence"/>
</dbReference>
<protein>
    <submittedName>
        <fullName evidence="7">Sigma-70 family RNA polymerase sigma factor</fullName>
    </submittedName>
</protein>
<dbReference type="PANTHER" id="PTHR43133">
    <property type="entry name" value="RNA POLYMERASE ECF-TYPE SIGMA FACTO"/>
    <property type="match status" value="1"/>
</dbReference>
<dbReference type="NCBIfam" id="TIGR02937">
    <property type="entry name" value="sigma70-ECF"/>
    <property type="match status" value="1"/>
</dbReference>